<name>A0A0L0K9N6_9ACTN</name>
<evidence type="ECO:0000313" key="2">
    <source>
        <dbReference type="EMBL" id="KND34355.1"/>
    </source>
</evidence>
<reference evidence="3" key="1">
    <citation type="submission" date="2014-07" db="EMBL/GenBank/DDBJ databases">
        <title>Genome sequencing of plant-pathogenic Streptomyces species.</title>
        <authorList>
            <person name="Harrison J."/>
            <person name="Sapp M."/>
            <person name="Thwaites R."/>
            <person name="Studholme D.J."/>
        </authorList>
    </citation>
    <scope>NUCLEOTIDE SEQUENCE [LARGE SCALE GENOMIC DNA]</scope>
    <source>
        <strain evidence="3">NCPPB 4445</strain>
    </source>
</reference>
<feature type="transmembrane region" description="Helical" evidence="1">
    <location>
        <begin position="62"/>
        <end position="84"/>
    </location>
</feature>
<dbReference type="PATRIC" id="fig|42234.21.peg.3422"/>
<gene>
    <name evidence="2" type="ORF">IQ63_16615</name>
</gene>
<comment type="caution">
    <text evidence="2">The sequence shown here is derived from an EMBL/GenBank/DDBJ whole genome shotgun (WGS) entry which is preliminary data.</text>
</comment>
<keyword evidence="1" id="KW-1133">Transmembrane helix</keyword>
<dbReference type="RefSeq" id="WP_050371345.1">
    <property type="nucleotide sequence ID" value="NZ_KQ257820.1"/>
</dbReference>
<keyword evidence="1" id="KW-0812">Transmembrane</keyword>
<dbReference type="AlphaFoldDB" id="A0A0L0K9N6"/>
<proteinExistence type="predicted"/>
<evidence type="ECO:0000313" key="3">
    <source>
        <dbReference type="Proteomes" id="UP000037151"/>
    </source>
</evidence>
<evidence type="ECO:0000256" key="1">
    <source>
        <dbReference type="SAM" id="Phobius"/>
    </source>
</evidence>
<sequence>MTWRPDPGQIEEVYPAYAVPPPALPWTPKTELTTVQSELPQRAASRGRRVRRRARRLMSEDAFWSGVLTALSVATLVAVIAATAT</sequence>
<dbReference type="Proteomes" id="UP000037151">
    <property type="component" value="Unassembled WGS sequence"/>
</dbReference>
<keyword evidence="1" id="KW-0472">Membrane</keyword>
<organism evidence="2 3">
    <name type="scientific">Streptomyces acidiscabies</name>
    <dbReference type="NCBI Taxonomy" id="42234"/>
    <lineage>
        <taxon>Bacteria</taxon>
        <taxon>Bacillati</taxon>
        <taxon>Actinomycetota</taxon>
        <taxon>Actinomycetes</taxon>
        <taxon>Kitasatosporales</taxon>
        <taxon>Streptomycetaceae</taxon>
        <taxon>Streptomyces</taxon>
    </lineage>
</organism>
<dbReference type="EMBL" id="JPPY01000112">
    <property type="protein sequence ID" value="KND34355.1"/>
    <property type="molecule type" value="Genomic_DNA"/>
</dbReference>
<accession>A0A0L0K9N6</accession>
<protein>
    <submittedName>
        <fullName evidence="2">Uncharacterized protein</fullName>
    </submittedName>
</protein>